<accession>A0A2T5BZR8</accession>
<evidence type="ECO:0000256" key="6">
    <source>
        <dbReference type="ARBA" id="ARBA00030388"/>
    </source>
</evidence>
<keyword evidence="4" id="KW-0255">Endonuclease</keyword>
<dbReference type="SUPFAM" id="SSF143011">
    <property type="entry name" value="RelE-like"/>
    <property type="match status" value="1"/>
</dbReference>
<dbReference type="GO" id="GO:0045892">
    <property type="term" value="P:negative regulation of DNA-templated transcription"/>
    <property type="evidence" value="ECO:0007669"/>
    <property type="project" value="TreeGrafter"/>
</dbReference>
<evidence type="ECO:0000313" key="8">
    <source>
        <dbReference type="Proteomes" id="UP000243525"/>
    </source>
</evidence>
<dbReference type="AlphaFoldDB" id="A0A2T5BZR8"/>
<dbReference type="Proteomes" id="UP000243525">
    <property type="component" value="Unassembled WGS sequence"/>
</dbReference>
<keyword evidence="2" id="KW-1277">Toxin-antitoxin system</keyword>
<evidence type="ECO:0000256" key="3">
    <source>
        <dbReference type="ARBA" id="ARBA00022722"/>
    </source>
</evidence>
<dbReference type="PANTHER" id="PTHR38039">
    <property type="entry name" value="TOXIN YOEB"/>
    <property type="match status" value="1"/>
</dbReference>
<comment type="similarity">
    <text evidence="1">Belongs to the YoeB family.</text>
</comment>
<evidence type="ECO:0000256" key="1">
    <source>
        <dbReference type="ARBA" id="ARBA00008172"/>
    </source>
</evidence>
<dbReference type="InterPro" id="IPR009614">
    <property type="entry name" value="YoeB_toxin"/>
</dbReference>
<comment type="caution">
    <text evidence="7">The sequence shown here is derived from an EMBL/GenBank/DDBJ whole genome shotgun (WGS) entry which is preliminary data.</text>
</comment>
<keyword evidence="5" id="KW-0378">Hydrolase</keyword>
<dbReference type="GO" id="GO:0016787">
    <property type="term" value="F:hydrolase activity"/>
    <property type="evidence" value="ECO:0007669"/>
    <property type="project" value="UniProtKB-KW"/>
</dbReference>
<dbReference type="Pfam" id="PF06769">
    <property type="entry name" value="YoeB_toxin"/>
    <property type="match status" value="1"/>
</dbReference>
<evidence type="ECO:0000256" key="2">
    <source>
        <dbReference type="ARBA" id="ARBA00022649"/>
    </source>
</evidence>
<dbReference type="Gene3D" id="3.30.2310.20">
    <property type="entry name" value="RelE-like"/>
    <property type="match status" value="1"/>
</dbReference>
<gene>
    <name evidence="7" type="ORF">C8N47_11362</name>
</gene>
<dbReference type="GO" id="GO:0004519">
    <property type="term" value="F:endonuclease activity"/>
    <property type="evidence" value="ECO:0007669"/>
    <property type="project" value="UniProtKB-KW"/>
</dbReference>
<name>A0A2T5BZR8_9BACT</name>
<dbReference type="GO" id="GO:0006401">
    <property type="term" value="P:RNA catabolic process"/>
    <property type="evidence" value="ECO:0007669"/>
    <property type="project" value="InterPro"/>
</dbReference>
<dbReference type="OrthoDB" id="9801102at2"/>
<keyword evidence="3" id="KW-0540">Nuclease</keyword>
<keyword evidence="8" id="KW-1185">Reference proteome</keyword>
<dbReference type="PANTHER" id="PTHR38039:SF1">
    <property type="entry name" value="TOXIN YOEB"/>
    <property type="match status" value="1"/>
</dbReference>
<dbReference type="EMBL" id="QAAD01000013">
    <property type="protein sequence ID" value="PTN07796.1"/>
    <property type="molecule type" value="Genomic_DNA"/>
</dbReference>
<dbReference type="RefSeq" id="WP_107822995.1">
    <property type="nucleotide sequence ID" value="NZ_OY782574.1"/>
</dbReference>
<proteinExistence type="inferred from homology"/>
<evidence type="ECO:0000256" key="5">
    <source>
        <dbReference type="ARBA" id="ARBA00022801"/>
    </source>
</evidence>
<organism evidence="7 8">
    <name type="scientific">Mangrovibacterium marinum</name>
    <dbReference type="NCBI Taxonomy" id="1639118"/>
    <lineage>
        <taxon>Bacteria</taxon>
        <taxon>Pseudomonadati</taxon>
        <taxon>Bacteroidota</taxon>
        <taxon>Bacteroidia</taxon>
        <taxon>Marinilabiliales</taxon>
        <taxon>Prolixibacteraceae</taxon>
        <taxon>Mangrovibacterium</taxon>
    </lineage>
</organism>
<sequence length="90" mass="10584">MEVIFKIEALTDLKCWKQSGNKAAQRKIQTLLKEISRTPYVGGGQPEPLKYELTGYWSRRINKEHRIVYRVNEANDTVEIHSLRGYYLDK</sequence>
<dbReference type="NCBIfam" id="TIGR02116">
    <property type="entry name" value="toxin_Txe_YoeB"/>
    <property type="match status" value="1"/>
</dbReference>
<evidence type="ECO:0000313" key="7">
    <source>
        <dbReference type="EMBL" id="PTN07796.1"/>
    </source>
</evidence>
<dbReference type="InterPro" id="IPR035093">
    <property type="entry name" value="RelE/ParE_toxin_dom_sf"/>
</dbReference>
<evidence type="ECO:0000256" key="4">
    <source>
        <dbReference type="ARBA" id="ARBA00022759"/>
    </source>
</evidence>
<protein>
    <recommendedName>
        <fullName evidence="6">Putative mRNA interferase YoeB</fullName>
    </recommendedName>
</protein>
<reference evidence="7 8" key="1">
    <citation type="submission" date="2018-04" db="EMBL/GenBank/DDBJ databases">
        <title>Genomic Encyclopedia of Archaeal and Bacterial Type Strains, Phase II (KMG-II): from individual species to whole genera.</title>
        <authorList>
            <person name="Goeker M."/>
        </authorList>
    </citation>
    <scope>NUCLEOTIDE SEQUENCE [LARGE SCALE GENOMIC DNA]</scope>
    <source>
        <strain evidence="7 8">DSM 28823</strain>
    </source>
</reference>